<sequence>MSAESNVRPALFNVLSQLNAQKETLSLPITTALDELNQSAARAGMKMLWLNNLEEAEHFLTIASAAQFPECQFGMATCNVYRDGIWHSENGKLSSHASEETKKWLKLAAALNYIPALIQLGDTESLETAKTLVSKFPAHKEPEGMYYQYLITDDFSWLEKSAAAGFSLAQFKLAEQYQRNPKLIANDALRLARIEELYQESADAGLPLALYARVFFEDSTASVAEKRTRLARLANLGHVKAMMVYGYALANMPYRERSVQNEDGSAPPFTNPYGFAKNLPLAYALLKHVQKSMPAPIPPRLPADIHMIEMRMSLEDHEQAKLALATVENNTPQLFARLEELIIPGTAR</sequence>
<dbReference type="EMBL" id="CP027754">
    <property type="protein sequence ID" value="AZE55642.1"/>
    <property type="molecule type" value="Genomic_DNA"/>
</dbReference>
<accession>A0A3G7UAG6</accession>
<dbReference type="Proteomes" id="UP000268696">
    <property type="component" value="Chromosome"/>
</dbReference>
<proteinExistence type="predicted"/>
<protein>
    <recommendedName>
        <fullName evidence="3">Sel1 repeat family protein</fullName>
    </recommendedName>
</protein>
<dbReference type="AlphaFoldDB" id="A0A3G7UAG6"/>
<name>A0A3G7UAG6_9PSED</name>
<dbReference type="InterPro" id="IPR011990">
    <property type="entry name" value="TPR-like_helical_dom_sf"/>
</dbReference>
<gene>
    <name evidence="1" type="ORF">C4K03_3489</name>
</gene>
<dbReference type="Gene3D" id="1.25.40.10">
    <property type="entry name" value="Tetratricopeptide repeat domain"/>
    <property type="match status" value="1"/>
</dbReference>
<dbReference type="RefSeq" id="WP_124378172.1">
    <property type="nucleotide sequence ID" value="NZ_CP027754.1"/>
</dbReference>
<organism evidence="1 2">
    <name type="scientific">Pseudomonas synxantha</name>
    <dbReference type="NCBI Taxonomy" id="47883"/>
    <lineage>
        <taxon>Bacteria</taxon>
        <taxon>Pseudomonadati</taxon>
        <taxon>Pseudomonadota</taxon>
        <taxon>Gammaproteobacteria</taxon>
        <taxon>Pseudomonadales</taxon>
        <taxon>Pseudomonadaceae</taxon>
        <taxon>Pseudomonas</taxon>
    </lineage>
</organism>
<evidence type="ECO:0008006" key="3">
    <source>
        <dbReference type="Google" id="ProtNLM"/>
    </source>
</evidence>
<evidence type="ECO:0000313" key="2">
    <source>
        <dbReference type="Proteomes" id="UP000268696"/>
    </source>
</evidence>
<evidence type="ECO:0000313" key="1">
    <source>
        <dbReference type="EMBL" id="AZE55642.1"/>
    </source>
</evidence>
<reference evidence="1 2" key="1">
    <citation type="submission" date="2018-03" db="EMBL/GenBank/DDBJ databases">
        <title>Diversity of phytobeneficial traits revealed by whole-genome analysis of worldwide-isolated phenazine-producing Pseudomonas spp.</title>
        <authorList>
            <person name="Biessy A."/>
            <person name="Novinscak A."/>
            <person name="Blom J."/>
            <person name="Leger G."/>
            <person name="Thomashow L.S."/>
            <person name="Cazorla F.M."/>
            <person name="Josic D."/>
            <person name="Filion M."/>
        </authorList>
    </citation>
    <scope>NUCLEOTIDE SEQUENCE [LARGE SCALE GENOMIC DNA]</scope>
    <source>
        <strain evidence="1 2">30B</strain>
    </source>
</reference>